<dbReference type="EMBL" id="MU150316">
    <property type="protein sequence ID" value="KAF9459443.1"/>
    <property type="molecule type" value="Genomic_DNA"/>
</dbReference>
<evidence type="ECO:0000313" key="1">
    <source>
        <dbReference type="EMBL" id="KAF9459443.1"/>
    </source>
</evidence>
<evidence type="ECO:0000313" key="2">
    <source>
        <dbReference type="Proteomes" id="UP000807353"/>
    </source>
</evidence>
<keyword evidence="2" id="KW-1185">Reference proteome</keyword>
<organism evidence="1 2">
    <name type="scientific">Collybia nuda</name>
    <dbReference type="NCBI Taxonomy" id="64659"/>
    <lineage>
        <taxon>Eukaryota</taxon>
        <taxon>Fungi</taxon>
        <taxon>Dikarya</taxon>
        <taxon>Basidiomycota</taxon>
        <taxon>Agaricomycotina</taxon>
        <taxon>Agaricomycetes</taxon>
        <taxon>Agaricomycetidae</taxon>
        <taxon>Agaricales</taxon>
        <taxon>Tricholomatineae</taxon>
        <taxon>Clitocybaceae</taxon>
        <taxon>Collybia</taxon>
    </lineage>
</organism>
<sequence length="154" mass="18185">MMHLAIGQLVRGHLRVGFGGQKGDLSSLFRLFHRTRLEYCRTHRWTCWWRSSRKSKGAAKHRQTKYERAHHVSDRERAIYSIYIFDTRTGAGTREQKHTRPSRPGYKNRPCRYIIAERVDQCLEFNCLFRTSVDAKPASLVFWNTGLEPSSWQK</sequence>
<gene>
    <name evidence="1" type="ORF">BDZ94DRAFT_1012759</name>
</gene>
<accession>A0A9P6CFZ5</accession>
<dbReference type="Proteomes" id="UP000807353">
    <property type="component" value="Unassembled WGS sequence"/>
</dbReference>
<reference evidence="1" key="1">
    <citation type="submission" date="2020-11" db="EMBL/GenBank/DDBJ databases">
        <authorList>
            <consortium name="DOE Joint Genome Institute"/>
            <person name="Ahrendt S."/>
            <person name="Riley R."/>
            <person name="Andreopoulos W."/>
            <person name="Labutti K."/>
            <person name="Pangilinan J."/>
            <person name="Ruiz-Duenas F.J."/>
            <person name="Barrasa J.M."/>
            <person name="Sanchez-Garcia M."/>
            <person name="Camarero S."/>
            <person name="Miyauchi S."/>
            <person name="Serrano A."/>
            <person name="Linde D."/>
            <person name="Babiker R."/>
            <person name="Drula E."/>
            <person name="Ayuso-Fernandez I."/>
            <person name="Pacheco R."/>
            <person name="Padilla G."/>
            <person name="Ferreira P."/>
            <person name="Barriuso J."/>
            <person name="Kellner H."/>
            <person name="Castanera R."/>
            <person name="Alfaro M."/>
            <person name="Ramirez L."/>
            <person name="Pisabarro A.G."/>
            <person name="Kuo A."/>
            <person name="Tritt A."/>
            <person name="Lipzen A."/>
            <person name="He G."/>
            <person name="Yan M."/>
            <person name="Ng V."/>
            <person name="Cullen D."/>
            <person name="Martin F."/>
            <person name="Rosso M.-N."/>
            <person name="Henrissat B."/>
            <person name="Hibbett D."/>
            <person name="Martinez A.T."/>
            <person name="Grigoriev I.V."/>
        </authorList>
    </citation>
    <scope>NUCLEOTIDE SEQUENCE</scope>
    <source>
        <strain evidence="1">CBS 247.69</strain>
    </source>
</reference>
<comment type="caution">
    <text evidence="1">The sequence shown here is derived from an EMBL/GenBank/DDBJ whole genome shotgun (WGS) entry which is preliminary data.</text>
</comment>
<dbReference type="AlphaFoldDB" id="A0A9P6CFZ5"/>
<protein>
    <submittedName>
        <fullName evidence="1">Uncharacterized protein</fullName>
    </submittedName>
</protein>
<name>A0A9P6CFZ5_9AGAR</name>
<proteinExistence type="predicted"/>